<evidence type="ECO:0000256" key="1">
    <source>
        <dbReference type="SAM" id="MobiDB-lite"/>
    </source>
</evidence>
<feature type="compositionally biased region" description="Low complexity" evidence="1">
    <location>
        <begin position="106"/>
        <end position="119"/>
    </location>
</feature>
<feature type="compositionally biased region" description="Polar residues" evidence="1">
    <location>
        <begin position="688"/>
        <end position="698"/>
    </location>
</feature>
<feature type="region of interest" description="Disordered" evidence="1">
    <location>
        <begin position="62"/>
        <end position="160"/>
    </location>
</feature>
<evidence type="ECO:0000313" key="2">
    <source>
        <dbReference type="EMBL" id="CAB3263176.1"/>
    </source>
</evidence>
<name>A0A6F9DJN0_9ASCI</name>
<gene>
    <name evidence="2" type="primary">LOC104265834</name>
</gene>
<feature type="region of interest" description="Disordered" evidence="1">
    <location>
        <begin position="641"/>
        <end position="663"/>
    </location>
</feature>
<reference evidence="2" key="1">
    <citation type="submission" date="2020-04" db="EMBL/GenBank/DDBJ databases">
        <authorList>
            <person name="Neveu A P."/>
        </authorList>
    </citation>
    <scope>NUCLEOTIDE SEQUENCE</scope>
    <source>
        <tissue evidence="2">Whole embryo</tissue>
    </source>
</reference>
<organism evidence="2">
    <name type="scientific">Phallusia mammillata</name>
    <dbReference type="NCBI Taxonomy" id="59560"/>
    <lineage>
        <taxon>Eukaryota</taxon>
        <taxon>Metazoa</taxon>
        <taxon>Chordata</taxon>
        <taxon>Tunicata</taxon>
        <taxon>Ascidiacea</taxon>
        <taxon>Phlebobranchia</taxon>
        <taxon>Ascidiidae</taxon>
        <taxon>Phallusia</taxon>
    </lineage>
</organism>
<dbReference type="EMBL" id="LR787314">
    <property type="protein sequence ID" value="CAB3263176.1"/>
    <property type="molecule type" value="mRNA"/>
</dbReference>
<feature type="compositionally biased region" description="Basic and acidic residues" evidence="1">
    <location>
        <begin position="641"/>
        <end position="660"/>
    </location>
</feature>
<protein>
    <submittedName>
        <fullName evidence="2">Uncharacterized protein LOC104265834</fullName>
    </submittedName>
</protein>
<feature type="region of interest" description="Disordered" evidence="1">
    <location>
        <begin position="677"/>
        <end position="711"/>
    </location>
</feature>
<proteinExistence type="evidence at transcript level"/>
<accession>A0A6F9DJN0</accession>
<feature type="compositionally biased region" description="Low complexity" evidence="1">
    <location>
        <begin position="129"/>
        <end position="144"/>
    </location>
</feature>
<dbReference type="AlphaFoldDB" id="A0A6F9DJN0"/>
<sequence length="848" mass="92965">MRQRHVPPTATLVDISTGGIVDAGGDGIRFHDVTNSSAETGLPMTFHYGKRKRRKRNYELEALKKIQRPKSSDVASSVDEKMPPFVAGSVTPTMPVDPADPEHYESNTTDNDTTNFSSSEETQIEVRSRSSSTPVSSASSYSSSNHLRAPNPTPHLDDSRFHIFPANARNAYHVYSSSHEQPAVVTLDTTREEWVRNSRGVRGVGGSKKTASHGFRILVTSNRAERRQTDKLETFVVGSSIQTQGSSIQTPAVKRNHVTFQSDRVTSSSDDVTGDKDAKLSGLSKTEKLTPKLTNVQSLVVQSCRPKSPIVVIANDLQDSLESTRFYKKENLSGHLSPLKGVRLLRRKITIRQHESVESFQFEEAKTCAGPDLTDAENTKSVEKLLKKINFGSGSSLVPSRLAAPQKENSNLFRVRNKPHVKTTQGSKLGDKIPQMTCAISVEKLALEGDPCFLLKEGNSQALNFIDSTAKHSTRTTSREHRRRQLGLVKLGHDDRVRVKIAAGGGFRSNVAHYSLLLRQKQEWNNDETLVTDAVRDVAQADDIISDVGIADVREARGLGDVTPGALLDVERSASVLPDPSTSSYRLTSDVSFDEGSRYNSLTGAAYAVDARKESSQRAKETSNDAIRFSSACAASGRLEKLADSPNRDRSNHVTPHKEAMPMSLVRIEERLNFESALGRHPPPGTFTPGSRGQSAQGANPPPAPPTNQLTSFRLHKGRQSWNYKMGDLSVNGGGYYGCSPLQPGGRIESSGIGSLSISPASNFSSKLGTRARERTGSTIKSRMSSRYGCRMDSGFNLSSTRECQYSDPCQSAPASFQQRLIELSVLESDTIKYERSRKLKRKKNLDS</sequence>